<comment type="caution">
    <text evidence="2">The sequence shown here is derived from an EMBL/GenBank/DDBJ whole genome shotgun (WGS) entry which is preliminary data.</text>
</comment>
<evidence type="ECO:0000313" key="3">
    <source>
        <dbReference type="Proteomes" id="UP001320972"/>
    </source>
</evidence>
<keyword evidence="1" id="KW-0812">Transmembrane</keyword>
<feature type="transmembrane region" description="Helical" evidence="1">
    <location>
        <begin position="111"/>
        <end position="131"/>
    </location>
</feature>
<sequence>MYPLAPAETIPGSDPFHSSGAIGVSDPLVVCFSVIGGSMLLTWSVFALRHRTLTPLTPRRVLLAPLLGILGIGAGVGRFTYEWTRATPFVWGDSEQTTADPSLLEIVLLEFTGVQFVALAAVSAMVVGAVASRRDHRATIASVLLPLAFVVLAVVWDGHTPITHDLFLMVSFAIVPFTVGYLATHSK</sequence>
<keyword evidence="1" id="KW-0472">Membrane</keyword>
<evidence type="ECO:0000313" key="2">
    <source>
        <dbReference type="EMBL" id="MCU4971871.1"/>
    </source>
</evidence>
<keyword evidence="1" id="KW-1133">Transmembrane helix</keyword>
<feature type="transmembrane region" description="Helical" evidence="1">
    <location>
        <begin position="61"/>
        <end position="81"/>
    </location>
</feature>
<protein>
    <submittedName>
        <fullName evidence="2">Uncharacterized protein</fullName>
    </submittedName>
</protein>
<evidence type="ECO:0000256" key="1">
    <source>
        <dbReference type="SAM" id="Phobius"/>
    </source>
</evidence>
<keyword evidence="3" id="KW-1185">Reference proteome</keyword>
<proteinExistence type="predicted"/>
<feature type="transmembrane region" description="Helical" evidence="1">
    <location>
        <begin position="27"/>
        <end position="49"/>
    </location>
</feature>
<dbReference type="EMBL" id="JAOPKB010000002">
    <property type="protein sequence ID" value="MCU4971871.1"/>
    <property type="molecule type" value="Genomic_DNA"/>
</dbReference>
<dbReference type="Proteomes" id="UP001320972">
    <property type="component" value="Unassembled WGS sequence"/>
</dbReference>
<feature type="transmembrane region" description="Helical" evidence="1">
    <location>
        <begin position="162"/>
        <end position="183"/>
    </location>
</feature>
<accession>A0ABT2QAG1</accession>
<feature type="transmembrane region" description="Helical" evidence="1">
    <location>
        <begin position="138"/>
        <end position="156"/>
    </location>
</feature>
<organism evidence="2 3">
    <name type="scientific">Natronoglomus mannanivorans</name>
    <dbReference type="NCBI Taxonomy" id="2979990"/>
    <lineage>
        <taxon>Archaea</taxon>
        <taxon>Methanobacteriati</taxon>
        <taxon>Methanobacteriota</taxon>
        <taxon>Stenosarchaea group</taxon>
        <taxon>Halobacteria</taxon>
        <taxon>Halobacteriales</taxon>
        <taxon>Natrialbaceae</taxon>
        <taxon>Natronoglomus</taxon>
    </lineage>
</organism>
<name>A0ABT2QAG1_9EURY</name>
<reference evidence="2 3" key="1">
    <citation type="submission" date="2022-09" db="EMBL/GenBank/DDBJ databases">
        <title>Enrichment on poylsaccharides allowed isolation of novel metabolic and taxonomic groups of Haloarchaea.</title>
        <authorList>
            <person name="Sorokin D.Y."/>
            <person name="Elcheninov A.G."/>
            <person name="Khizhniak T.V."/>
            <person name="Kolganova T.V."/>
            <person name="Kublanov I.V."/>
        </authorList>
    </citation>
    <scope>NUCLEOTIDE SEQUENCE [LARGE SCALE GENOMIC DNA]</scope>
    <source>
        <strain evidence="2 3">AArc-m2/3/4</strain>
    </source>
</reference>
<gene>
    <name evidence="2" type="ORF">OB955_03850</name>
</gene>